<dbReference type="InterPro" id="IPR015943">
    <property type="entry name" value="WD40/YVTN_repeat-like_dom_sf"/>
</dbReference>
<dbReference type="RefSeq" id="WP_145351687.1">
    <property type="nucleotide sequence ID" value="NZ_CP036262.1"/>
</dbReference>
<dbReference type="InterPro" id="IPR011047">
    <property type="entry name" value="Quinoprotein_ADH-like_sf"/>
</dbReference>
<evidence type="ECO:0000313" key="3">
    <source>
        <dbReference type="Proteomes" id="UP000320672"/>
    </source>
</evidence>
<feature type="domain" description="Pyrrolo-quinoline quinone repeat" evidence="1">
    <location>
        <begin position="86"/>
        <end position="216"/>
    </location>
</feature>
<dbReference type="SMART" id="SM00564">
    <property type="entry name" value="PQQ"/>
    <property type="match status" value="2"/>
</dbReference>
<organism evidence="2 3">
    <name type="scientific">Roseimaritima multifibrata</name>
    <dbReference type="NCBI Taxonomy" id="1930274"/>
    <lineage>
        <taxon>Bacteria</taxon>
        <taxon>Pseudomonadati</taxon>
        <taxon>Planctomycetota</taxon>
        <taxon>Planctomycetia</taxon>
        <taxon>Pirellulales</taxon>
        <taxon>Pirellulaceae</taxon>
        <taxon>Roseimaritima</taxon>
    </lineage>
</organism>
<accession>A0A517MF82</accession>
<sequence length="452" mass="50189">MLPIIQRAFLPGLVQRASLSAAVALLMLTIAGREFPVQAVQATEPVFTPDSLDHSARWPQFRGACDNIADPDVTTELPLEWSETKNVLWKLETKEKGWSSPVVWDGRAWFTEATADGTEMFAICVDLDTGSVVWRRKIFQNEADEVREIHLMNGYASPTPVVDGNRVWVTFGSYGTACLAADSGESIWERRDLPCNHFRGPGSSPLLKDGRLYLHYDGFDFQYVVAFDALTGKTLWKSDRDVEYGTDNGDHMKAYCTPLLIQVDGKEQLISPTSKAVLAYDPITGEEIWRVRFKEFSATAQPLFDGETLYINTGFGKAQLIAIDPTGKGDVTKTHQVWVQPKGVGSKPTPLLYEGRIYNIHDSGIATCMDAKDGSVIWTERLRGKFSASPLLAAGRLYWFDHDGTGYVTKPGDKFELLAENKLDDGCMASPVPVGNYLLVRTRSALYLLGEK</sequence>
<dbReference type="OrthoDB" id="244732at2"/>
<dbReference type="Gene3D" id="2.130.10.10">
    <property type="entry name" value="YVTN repeat-like/Quinoprotein amine dehydrogenase"/>
    <property type="match status" value="1"/>
</dbReference>
<dbReference type="Gene3D" id="2.40.10.480">
    <property type="match status" value="1"/>
</dbReference>
<dbReference type="PANTHER" id="PTHR34512">
    <property type="entry name" value="CELL SURFACE PROTEIN"/>
    <property type="match status" value="1"/>
</dbReference>
<feature type="domain" description="Pyrrolo-quinoline quinone repeat" evidence="1">
    <location>
        <begin position="222"/>
        <end position="326"/>
    </location>
</feature>
<dbReference type="EMBL" id="CP036262">
    <property type="protein sequence ID" value="QDS93543.1"/>
    <property type="molecule type" value="Genomic_DNA"/>
</dbReference>
<keyword evidence="3" id="KW-1185">Reference proteome</keyword>
<reference evidence="2 3" key="1">
    <citation type="submission" date="2019-02" db="EMBL/GenBank/DDBJ databases">
        <title>Deep-cultivation of Planctomycetes and their phenomic and genomic characterization uncovers novel biology.</title>
        <authorList>
            <person name="Wiegand S."/>
            <person name="Jogler M."/>
            <person name="Boedeker C."/>
            <person name="Pinto D."/>
            <person name="Vollmers J."/>
            <person name="Rivas-Marin E."/>
            <person name="Kohn T."/>
            <person name="Peeters S.H."/>
            <person name="Heuer A."/>
            <person name="Rast P."/>
            <person name="Oberbeckmann S."/>
            <person name="Bunk B."/>
            <person name="Jeske O."/>
            <person name="Meyerdierks A."/>
            <person name="Storesund J.E."/>
            <person name="Kallscheuer N."/>
            <person name="Luecker S."/>
            <person name="Lage O.M."/>
            <person name="Pohl T."/>
            <person name="Merkel B.J."/>
            <person name="Hornburger P."/>
            <person name="Mueller R.-W."/>
            <person name="Bruemmer F."/>
            <person name="Labrenz M."/>
            <person name="Spormann A.M."/>
            <person name="Op den Camp H."/>
            <person name="Overmann J."/>
            <person name="Amann R."/>
            <person name="Jetten M.S.M."/>
            <person name="Mascher T."/>
            <person name="Medema M.H."/>
            <person name="Devos D.P."/>
            <person name="Kaster A.-K."/>
            <person name="Ovreas L."/>
            <person name="Rohde M."/>
            <person name="Galperin M.Y."/>
            <person name="Jogler C."/>
        </authorList>
    </citation>
    <scope>NUCLEOTIDE SEQUENCE [LARGE SCALE GENOMIC DNA]</scope>
    <source>
        <strain evidence="2 3">FF011L</strain>
    </source>
</reference>
<dbReference type="InterPro" id="IPR018391">
    <property type="entry name" value="PQQ_b-propeller_rpt"/>
</dbReference>
<dbReference type="AlphaFoldDB" id="A0A517MF82"/>
<dbReference type="KEGG" id="rml:FF011L_23130"/>
<gene>
    <name evidence="2" type="ORF">FF011L_23130</name>
</gene>
<dbReference type="SUPFAM" id="SSF50998">
    <property type="entry name" value="Quinoprotein alcohol dehydrogenase-like"/>
    <property type="match status" value="1"/>
</dbReference>
<dbReference type="InterPro" id="IPR002372">
    <property type="entry name" value="PQQ_rpt_dom"/>
</dbReference>
<dbReference type="Pfam" id="PF13360">
    <property type="entry name" value="PQQ_2"/>
    <property type="match status" value="3"/>
</dbReference>
<evidence type="ECO:0000259" key="1">
    <source>
        <dbReference type="Pfam" id="PF13360"/>
    </source>
</evidence>
<evidence type="ECO:0000313" key="2">
    <source>
        <dbReference type="EMBL" id="QDS93543.1"/>
    </source>
</evidence>
<feature type="domain" description="Pyrrolo-quinoline quinone repeat" evidence="1">
    <location>
        <begin position="336"/>
        <end position="406"/>
    </location>
</feature>
<dbReference type="Proteomes" id="UP000320672">
    <property type="component" value="Chromosome"/>
</dbReference>
<protein>
    <submittedName>
        <fullName evidence="2">Outer membrane biogenesis protein BamB</fullName>
    </submittedName>
</protein>
<name>A0A517MF82_9BACT</name>
<dbReference type="PANTHER" id="PTHR34512:SF30">
    <property type="entry name" value="OUTER MEMBRANE PROTEIN ASSEMBLY FACTOR BAMB"/>
    <property type="match status" value="1"/>
</dbReference>
<proteinExistence type="predicted"/>